<accession>A0A4Y9Y6B1</accession>
<reference evidence="14 15" key="1">
    <citation type="submission" date="2019-01" db="EMBL/GenBank/DDBJ databases">
        <title>Genome sequencing of the rare red list fungi Fomitopsis rosea.</title>
        <authorList>
            <person name="Buettner E."/>
            <person name="Kellner H."/>
        </authorList>
    </citation>
    <scope>NUCLEOTIDE SEQUENCE [LARGE SCALE GENOMIC DNA]</scope>
    <source>
        <strain evidence="14 15">DSM 105464</strain>
    </source>
</reference>
<evidence type="ECO:0000256" key="1">
    <source>
        <dbReference type="ARBA" id="ARBA00004240"/>
    </source>
</evidence>
<comment type="subcellular location">
    <subcellularLocation>
        <location evidence="2">Cytoplasm</location>
    </subcellularLocation>
    <subcellularLocation>
        <location evidence="1">Endoplasmic reticulum</location>
    </subcellularLocation>
</comment>
<dbReference type="InterPro" id="IPR021625">
    <property type="entry name" value="PI31_Prot_N"/>
</dbReference>
<proteinExistence type="inferred from homology"/>
<evidence type="ECO:0000256" key="11">
    <source>
        <dbReference type="SAM" id="MobiDB-lite"/>
    </source>
</evidence>
<dbReference type="GO" id="GO:0000502">
    <property type="term" value="C:proteasome complex"/>
    <property type="evidence" value="ECO:0007669"/>
    <property type="project" value="UniProtKB-KW"/>
</dbReference>
<evidence type="ECO:0000256" key="4">
    <source>
        <dbReference type="ARBA" id="ARBA00022481"/>
    </source>
</evidence>
<evidence type="ECO:0000256" key="5">
    <source>
        <dbReference type="ARBA" id="ARBA00022490"/>
    </source>
</evidence>
<evidence type="ECO:0000256" key="7">
    <source>
        <dbReference type="ARBA" id="ARBA00022824"/>
    </source>
</evidence>
<dbReference type="GO" id="GO:0004866">
    <property type="term" value="F:endopeptidase inhibitor activity"/>
    <property type="evidence" value="ECO:0007669"/>
    <property type="project" value="InterPro"/>
</dbReference>
<dbReference type="GO" id="GO:0043161">
    <property type="term" value="P:proteasome-mediated ubiquitin-dependent protein catabolic process"/>
    <property type="evidence" value="ECO:0007669"/>
    <property type="project" value="InterPro"/>
</dbReference>
<evidence type="ECO:0000256" key="8">
    <source>
        <dbReference type="ARBA" id="ARBA00022942"/>
    </source>
</evidence>
<dbReference type="AlphaFoldDB" id="A0A4Y9Y6B1"/>
<comment type="similarity">
    <text evidence="3">Belongs to the proteasome inhibitor PI31 family.</text>
</comment>
<dbReference type="GO" id="GO:0070628">
    <property type="term" value="F:proteasome binding"/>
    <property type="evidence" value="ECO:0007669"/>
    <property type="project" value="InterPro"/>
</dbReference>
<feature type="compositionally biased region" description="Acidic residues" evidence="11">
    <location>
        <begin position="505"/>
        <end position="520"/>
    </location>
</feature>
<evidence type="ECO:0000256" key="3">
    <source>
        <dbReference type="ARBA" id="ARBA00006405"/>
    </source>
</evidence>
<evidence type="ECO:0000313" key="14">
    <source>
        <dbReference type="EMBL" id="TFY57137.1"/>
    </source>
</evidence>
<organism evidence="14 15">
    <name type="scientific">Rhodofomes roseus</name>
    <dbReference type="NCBI Taxonomy" id="34475"/>
    <lineage>
        <taxon>Eukaryota</taxon>
        <taxon>Fungi</taxon>
        <taxon>Dikarya</taxon>
        <taxon>Basidiomycota</taxon>
        <taxon>Agaricomycotina</taxon>
        <taxon>Agaricomycetes</taxon>
        <taxon>Polyporales</taxon>
        <taxon>Rhodofomes</taxon>
    </lineage>
</organism>
<sequence length="564" mass="62044">MSANILDPSALIQAIPSKLPPTKTRLESPQDGIAVLLHTALSALGFRLIAVDENSPARTFDNSVLPEEWNQHGPGHYTFRYKHEQSSLEFVVKVGKLGSRTMINSIALESDKAATLDISTNDFVSPSFFPHDLSATDAQPLIHGFISSNRVADLISQFQLTTIQKLIPGLRKEGYTESEDVSSNASGSRPRPDAPPRAHPPVYAPPNAPVRSPLVVPPRNPFEIGRRDLDPLPRNPFQPPSLFPNNGDDGMFVGPNHPIFGQGMRGQGPGGRGPWGGDGFLPPMGAPPGARFDPIGPGPLPMPGRGPFPGMPGSGNMRDPDNDDFMPPGAGDMFITPIERMTVRELRDARARNARMLAEPTASTSAYAQRIAGEQAQIESRLVELVGIQEIQDQLQNTRLNDPDVKMNVDVESPPLPQYKAISAKQRALAKYASHAAHRSGPASGMSLQEAIQIEQEAHAADLKRQEELAEKRRRQGYIGEGEQLTRAEREARMWAFFSQKPSDSDLEDDDEDDDDDEDPSTWFIDDQDDGRKGQDIVEPDYDDYSSIIRIDQSRIPWSIPREE</sequence>
<dbReference type="Proteomes" id="UP000298390">
    <property type="component" value="Unassembled WGS sequence"/>
</dbReference>
<evidence type="ECO:0000256" key="6">
    <source>
        <dbReference type="ARBA" id="ARBA00022553"/>
    </source>
</evidence>
<dbReference type="EMBL" id="SEKV01000450">
    <property type="protein sequence ID" value="TFY57137.1"/>
    <property type="molecule type" value="Genomic_DNA"/>
</dbReference>
<dbReference type="InterPro" id="IPR045128">
    <property type="entry name" value="PI31-like"/>
</dbReference>
<protein>
    <submittedName>
        <fullName evidence="14">Uncharacterized protein</fullName>
    </submittedName>
</protein>
<feature type="domain" description="PI31 proteasome regulator N-terminal" evidence="13">
    <location>
        <begin position="23"/>
        <end position="173"/>
    </location>
</feature>
<feature type="compositionally biased region" description="Pro residues" evidence="11">
    <location>
        <begin position="197"/>
        <end position="208"/>
    </location>
</feature>
<evidence type="ECO:0000313" key="15">
    <source>
        <dbReference type="Proteomes" id="UP000298390"/>
    </source>
</evidence>
<dbReference type="STRING" id="34475.A0A4Y9Y6B1"/>
<dbReference type="InterPro" id="IPR013886">
    <property type="entry name" value="PI31_Prot_C"/>
</dbReference>
<keyword evidence="5" id="KW-0963">Cytoplasm</keyword>
<keyword evidence="9" id="KW-0007">Acetylation</keyword>
<comment type="caution">
    <text evidence="14">The sequence shown here is derived from an EMBL/GenBank/DDBJ whole genome shotgun (WGS) entry which is preliminary data.</text>
</comment>
<gene>
    <name evidence="14" type="ORF">EVJ58_g7207</name>
</gene>
<dbReference type="PANTHER" id="PTHR13266:SF1">
    <property type="entry name" value="PROTEASOME INHIBITOR PI31 SUBUNIT"/>
    <property type="match status" value="1"/>
</dbReference>
<keyword evidence="6" id="KW-0597">Phosphoprotein</keyword>
<evidence type="ECO:0000259" key="13">
    <source>
        <dbReference type="Pfam" id="PF11566"/>
    </source>
</evidence>
<feature type="domain" description="PI31 proteasome regulator C-terminal" evidence="12">
    <location>
        <begin position="224"/>
        <end position="297"/>
    </location>
</feature>
<evidence type="ECO:0000259" key="12">
    <source>
        <dbReference type="Pfam" id="PF08577"/>
    </source>
</evidence>
<dbReference type="GO" id="GO:0005783">
    <property type="term" value="C:endoplasmic reticulum"/>
    <property type="evidence" value="ECO:0007669"/>
    <property type="project" value="UniProtKB-SubCell"/>
</dbReference>
<comment type="function">
    <text evidence="10">Plays an important role in control of proteasome function. Inhibits the hydrolysis of protein and peptide substrates by the 20S proteasome. Also inhibits the activation of the proteasome by the proteasome regulatory proteins PA700 and PA28.</text>
</comment>
<keyword evidence="4" id="KW-0488">Methylation</keyword>
<feature type="region of interest" description="Disordered" evidence="11">
    <location>
        <begin position="173"/>
        <end position="234"/>
    </location>
</feature>
<keyword evidence="7" id="KW-0256">Endoplasmic reticulum</keyword>
<dbReference type="Pfam" id="PF08577">
    <property type="entry name" value="PI31_Prot_C"/>
    <property type="match status" value="1"/>
</dbReference>
<evidence type="ECO:0000256" key="9">
    <source>
        <dbReference type="ARBA" id="ARBA00022990"/>
    </source>
</evidence>
<evidence type="ECO:0000256" key="10">
    <source>
        <dbReference type="ARBA" id="ARBA00024805"/>
    </source>
</evidence>
<name>A0A4Y9Y6B1_9APHY</name>
<evidence type="ECO:0000256" key="2">
    <source>
        <dbReference type="ARBA" id="ARBA00004496"/>
    </source>
</evidence>
<dbReference type="PANTHER" id="PTHR13266">
    <property type="entry name" value="PROTEASOME INHIBITOR"/>
    <property type="match status" value="1"/>
</dbReference>
<feature type="region of interest" description="Disordered" evidence="11">
    <location>
        <begin position="496"/>
        <end position="545"/>
    </location>
</feature>
<dbReference type="Gene3D" id="3.40.1000.30">
    <property type="match status" value="1"/>
</dbReference>
<dbReference type="Pfam" id="PF11566">
    <property type="entry name" value="PI31_Prot_N"/>
    <property type="match status" value="1"/>
</dbReference>
<keyword evidence="8" id="KW-0647">Proteasome</keyword>